<proteinExistence type="predicted"/>
<dbReference type="KEGG" id="nko:Niako_1631"/>
<dbReference type="Proteomes" id="UP000005438">
    <property type="component" value="Chromosome"/>
</dbReference>
<evidence type="ECO:0000313" key="1">
    <source>
        <dbReference type="EMBL" id="AEV98000.1"/>
    </source>
</evidence>
<reference evidence="1 2" key="1">
    <citation type="submission" date="2011-12" db="EMBL/GenBank/DDBJ databases">
        <title>The complete genome of Niastella koreensis GR20-10.</title>
        <authorList>
            <consortium name="US DOE Joint Genome Institute (JGI-PGF)"/>
            <person name="Lucas S."/>
            <person name="Han J."/>
            <person name="Lapidus A."/>
            <person name="Bruce D."/>
            <person name="Goodwin L."/>
            <person name="Pitluck S."/>
            <person name="Peters L."/>
            <person name="Kyrpides N."/>
            <person name="Mavromatis K."/>
            <person name="Ivanova N."/>
            <person name="Mikhailova N."/>
            <person name="Davenport K."/>
            <person name="Saunders E."/>
            <person name="Detter J.C."/>
            <person name="Tapia R."/>
            <person name="Han C."/>
            <person name="Land M."/>
            <person name="Hauser L."/>
            <person name="Markowitz V."/>
            <person name="Cheng J.-F."/>
            <person name="Hugenholtz P."/>
            <person name="Woyke T."/>
            <person name="Wu D."/>
            <person name="Tindall B."/>
            <person name="Pomrenke H."/>
            <person name="Brambilla E."/>
            <person name="Klenk H.-P."/>
            <person name="Eisen J.A."/>
        </authorList>
    </citation>
    <scope>NUCLEOTIDE SEQUENCE [LARGE SCALE GENOMIC DNA]</scope>
    <source>
        <strain evidence="2">DSM 17620 / KACC 11465 / NBRC 106392 / GR20-10</strain>
    </source>
</reference>
<dbReference type="HOGENOM" id="CLU_2302907_0_0_10"/>
<name>G8T849_NIAKG</name>
<sequence>MQILYLFMGLTKEKRGVRDGGCLFTSDHKKLVASSGILETPASGGLVVFQSVFLNYEQKQCHYHALHDIKLSQRYVVEICYQIIDGHTAPLQLIELKERL</sequence>
<dbReference type="STRING" id="700598.Niako_1631"/>
<organism evidence="1 2">
    <name type="scientific">Niastella koreensis (strain DSM 17620 / KACC 11465 / NBRC 106392 / GR20-10)</name>
    <dbReference type="NCBI Taxonomy" id="700598"/>
    <lineage>
        <taxon>Bacteria</taxon>
        <taxon>Pseudomonadati</taxon>
        <taxon>Bacteroidota</taxon>
        <taxon>Chitinophagia</taxon>
        <taxon>Chitinophagales</taxon>
        <taxon>Chitinophagaceae</taxon>
        <taxon>Niastella</taxon>
    </lineage>
</organism>
<accession>G8T849</accession>
<evidence type="ECO:0000313" key="2">
    <source>
        <dbReference type="Proteomes" id="UP000005438"/>
    </source>
</evidence>
<protein>
    <submittedName>
        <fullName evidence="1">Uncharacterized protein</fullName>
    </submittedName>
</protein>
<dbReference type="AlphaFoldDB" id="G8T849"/>
<gene>
    <name evidence="1" type="ordered locus">Niako_1631</name>
</gene>
<dbReference type="EMBL" id="CP003178">
    <property type="protein sequence ID" value="AEV98000.1"/>
    <property type="molecule type" value="Genomic_DNA"/>
</dbReference>